<dbReference type="GO" id="GO:0009389">
    <property type="term" value="F:dimethyl sulfoxide reductase activity"/>
    <property type="evidence" value="ECO:0007669"/>
    <property type="project" value="TreeGrafter"/>
</dbReference>
<feature type="transmembrane region" description="Helical" evidence="1">
    <location>
        <begin position="106"/>
        <end position="126"/>
    </location>
</feature>
<feature type="transmembrane region" description="Helical" evidence="1">
    <location>
        <begin position="232"/>
        <end position="249"/>
    </location>
</feature>
<feature type="transmembrane region" description="Helical" evidence="1">
    <location>
        <begin position="34"/>
        <end position="59"/>
    </location>
</feature>
<dbReference type="AlphaFoldDB" id="A0A0X3TVE5"/>
<name>A0A0X3TVE5_9RHOB</name>
<organism evidence="2 3">
    <name type="scientific">Ruegeria profundi</name>
    <dbReference type="NCBI Taxonomy" id="1685378"/>
    <lineage>
        <taxon>Bacteria</taxon>
        <taxon>Pseudomonadati</taxon>
        <taxon>Pseudomonadota</taxon>
        <taxon>Alphaproteobacteria</taxon>
        <taxon>Rhodobacterales</taxon>
        <taxon>Roseobacteraceae</taxon>
        <taxon>Ruegeria</taxon>
    </lineage>
</organism>
<keyword evidence="1" id="KW-0812">Transmembrane</keyword>
<dbReference type="RefSeq" id="WP_068337172.1">
    <property type="nucleotide sequence ID" value="NZ_LQBP01000005.1"/>
</dbReference>
<dbReference type="EMBL" id="LQBP01000005">
    <property type="protein sequence ID" value="KUJ79061.1"/>
    <property type="molecule type" value="Genomic_DNA"/>
</dbReference>
<feature type="transmembrane region" description="Helical" evidence="1">
    <location>
        <begin position="7"/>
        <end position="28"/>
    </location>
</feature>
<feature type="transmembrane region" description="Helical" evidence="1">
    <location>
        <begin position="80"/>
        <end position="100"/>
    </location>
</feature>
<dbReference type="InterPro" id="IPR007059">
    <property type="entry name" value="DmsC"/>
</dbReference>
<comment type="caution">
    <text evidence="2">The sequence shown here is derived from an EMBL/GenBank/DDBJ whole genome shotgun (WGS) entry which is preliminary data.</text>
</comment>
<dbReference type="STRING" id="1685378.AVO44_11835"/>
<accession>A0A0X3TVE5</accession>
<dbReference type="GO" id="GO:0019645">
    <property type="term" value="P:anaerobic electron transport chain"/>
    <property type="evidence" value="ECO:0007669"/>
    <property type="project" value="InterPro"/>
</dbReference>
<evidence type="ECO:0000256" key="1">
    <source>
        <dbReference type="SAM" id="Phobius"/>
    </source>
</evidence>
<proteinExistence type="predicted"/>
<feature type="transmembrane region" description="Helical" evidence="1">
    <location>
        <begin position="161"/>
        <end position="177"/>
    </location>
</feature>
<dbReference type="PANTHER" id="PTHR38095">
    <property type="entry name" value="ANAEROBIC DIMETHYL SULFOXIDE REDUCTASE CHAIN YNFH"/>
    <property type="match status" value="1"/>
</dbReference>
<dbReference type="GO" id="GO:0009390">
    <property type="term" value="C:dimethyl sulfoxide reductase complex"/>
    <property type="evidence" value="ECO:0007669"/>
    <property type="project" value="TreeGrafter"/>
</dbReference>
<dbReference type="Proteomes" id="UP000053690">
    <property type="component" value="Unassembled WGS sequence"/>
</dbReference>
<keyword evidence="1" id="KW-1133">Transmembrane helix</keyword>
<gene>
    <name evidence="2" type="ORF">AVO44_11835</name>
</gene>
<keyword evidence="1" id="KW-0472">Membrane</keyword>
<reference evidence="3" key="1">
    <citation type="submission" date="2015-12" db="EMBL/GenBank/DDBJ databases">
        <authorList>
            <person name="Zhang G."/>
            <person name="Stingl U."/>
        </authorList>
    </citation>
    <scope>NUCLEOTIDE SEQUENCE [LARGE SCALE GENOMIC DNA]</scope>
    <source>
        <strain evidence="3">ZGT108</strain>
    </source>
</reference>
<keyword evidence="3" id="KW-1185">Reference proteome</keyword>
<evidence type="ECO:0000313" key="3">
    <source>
        <dbReference type="Proteomes" id="UP000053690"/>
    </source>
</evidence>
<feature type="transmembrane region" description="Helical" evidence="1">
    <location>
        <begin position="261"/>
        <end position="280"/>
    </location>
</feature>
<protein>
    <submittedName>
        <fullName evidence="2">Dibenzothiophene desulfurase</fullName>
    </submittedName>
</protein>
<dbReference type="GO" id="GO:0005886">
    <property type="term" value="C:plasma membrane"/>
    <property type="evidence" value="ECO:0007669"/>
    <property type="project" value="TreeGrafter"/>
</dbReference>
<dbReference type="PANTHER" id="PTHR38095:SF1">
    <property type="entry name" value="ANAEROBIC DIMETHYL SULFOXIDE REDUCTASE CHAIN YNFH"/>
    <property type="match status" value="1"/>
</dbReference>
<dbReference type="Pfam" id="PF04976">
    <property type="entry name" value="DmsC"/>
    <property type="match status" value="1"/>
</dbReference>
<evidence type="ECO:0000313" key="2">
    <source>
        <dbReference type="EMBL" id="KUJ79061.1"/>
    </source>
</evidence>
<dbReference type="OrthoDB" id="5520897at2"/>
<sequence length="295" mass="31829">MHPAPSVILFTTLSGLGFGLLFFLGLGMPDVTGWVAFVFYLIAYGLSVGGLLASTFHLGHPERAWKAFTQWRSSWLSREGWCAVIALLVMGLYAIGAVFFGQRWGGLGVLGAAFSLATVFTTSMIYTQLKTIPRWNMNLTPAMFLSFSLAGGALLAGQITLAIPLLSIAAAVQVLFWRKGDIALKQSGTDLGTATGLGARGTVRAFEPPHTGTNYLLREFVYVVGRKHAEKLRLIAFSLAFGLPLLLIVPPVESTAVKHVLALLAVLSHLAGVATSRWLFFAQAEHVVGLYYGKR</sequence>